<evidence type="ECO:0000256" key="1">
    <source>
        <dbReference type="ARBA" id="ARBA00008526"/>
    </source>
</evidence>
<keyword evidence="5" id="KW-0067">ATP-binding</keyword>
<dbReference type="PROSITE" id="PS50893">
    <property type="entry name" value="ABC_TRANSPORTER_2"/>
    <property type="match status" value="1"/>
</dbReference>
<feature type="non-terminal residue" evidence="8">
    <location>
        <position position="533"/>
    </location>
</feature>
<comment type="similarity">
    <text evidence="1">Belongs to the ABC transporter superfamily. ABCA family. CPR flippase (TC 3.A.1.211) subfamily.</text>
</comment>
<sequence>LRCPNPASAQGLVSTAGLVVGIGLALGRQILSHVPRWRWLADMLLPLLRLLPPFCLVDGLIQMSLLDAILVVSGLFGKHASKKGLLRSLFEGHLVGIDPCDHSPFQSAVLGSNLSYLVIDALLYGVVLLELEMQMSHGSSFAGAAFPSWRLPRRALTAFKGMAAAMRALPAKLSGQYPGGDDGACGAGFNNACNTGAAASIHLRQVKIVGEGASGGNGCGGGRWASDPGTPGKQAPCESTGGVSEHAGDYVVRVRDVNKEYGRGRGRLVALCGLSFQLRRGECLALIGRNGAGKSTALAVLSGRLRPSGGSVMVGGLEVAGRLEAARGRVALCPQTNPLLPYLTPTEHLAMYSKLYGITSSVRGGYAGGEATILPAEAAAMAARCGLPAELLHRPAGQLSGGSQRKLSLAISLLGRPQLLLLDEPSAGLDPPARRNMCDAINMAVRGWVGTASEGGGDGAAPSSAPAVVLTTHYAEEAMALCGTLGVLEAGRLVALGPPEQVSLQLCALRLGHYLEEDSANEWDTVLTPLLGQ</sequence>
<keyword evidence="9" id="KW-1185">Reference proteome</keyword>
<keyword evidence="3" id="KW-0677">Repeat</keyword>
<dbReference type="InterPro" id="IPR003439">
    <property type="entry name" value="ABC_transporter-like_ATP-bd"/>
</dbReference>
<dbReference type="InterPro" id="IPR003593">
    <property type="entry name" value="AAA+_ATPase"/>
</dbReference>
<dbReference type="AlphaFoldDB" id="A0A8J4AQ97"/>
<dbReference type="Proteomes" id="UP000747399">
    <property type="component" value="Unassembled WGS sequence"/>
</dbReference>
<accession>A0A8J4AQ97</accession>
<reference evidence="8" key="1">
    <citation type="journal article" date="2021" name="Proc. Natl. Acad. Sci. U.S.A.">
        <title>Three genomes in the algal genus Volvox reveal the fate of a haploid sex-determining region after a transition to homothallism.</title>
        <authorList>
            <person name="Yamamoto K."/>
            <person name="Hamaji T."/>
            <person name="Kawai-Toyooka H."/>
            <person name="Matsuzaki R."/>
            <person name="Takahashi F."/>
            <person name="Nishimura Y."/>
            <person name="Kawachi M."/>
            <person name="Noguchi H."/>
            <person name="Minakuchi Y."/>
            <person name="Umen J.G."/>
            <person name="Toyoda A."/>
            <person name="Nozaki H."/>
        </authorList>
    </citation>
    <scope>NUCLEOTIDE SEQUENCE</scope>
    <source>
        <strain evidence="8">NIES-3780</strain>
    </source>
</reference>
<dbReference type="SMART" id="SM00382">
    <property type="entry name" value="AAA"/>
    <property type="match status" value="1"/>
</dbReference>
<evidence type="ECO:0000256" key="2">
    <source>
        <dbReference type="ARBA" id="ARBA00022448"/>
    </source>
</evidence>
<dbReference type="Gene3D" id="3.40.50.300">
    <property type="entry name" value="P-loop containing nucleotide triphosphate hydrolases"/>
    <property type="match status" value="1"/>
</dbReference>
<dbReference type="PANTHER" id="PTHR19229">
    <property type="entry name" value="ATP-BINDING CASSETTE TRANSPORTER SUBFAMILY A ABCA"/>
    <property type="match status" value="1"/>
</dbReference>
<feature type="region of interest" description="Disordered" evidence="6">
    <location>
        <begin position="220"/>
        <end position="243"/>
    </location>
</feature>
<evidence type="ECO:0000256" key="5">
    <source>
        <dbReference type="ARBA" id="ARBA00022840"/>
    </source>
</evidence>
<dbReference type="GO" id="GO:0140359">
    <property type="term" value="F:ABC-type transporter activity"/>
    <property type="evidence" value="ECO:0007669"/>
    <property type="project" value="InterPro"/>
</dbReference>
<name>A0A8J4AQ97_9CHLO</name>
<evidence type="ECO:0000256" key="6">
    <source>
        <dbReference type="SAM" id="MobiDB-lite"/>
    </source>
</evidence>
<dbReference type="SUPFAM" id="SSF52540">
    <property type="entry name" value="P-loop containing nucleoside triphosphate hydrolases"/>
    <property type="match status" value="1"/>
</dbReference>
<dbReference type="GO" id="GO:0005319">
    <property type="term" value="F:lipid transporter activity"/>
    <property type="evidence" value="ECO:0007669"/>
    <property type="project" value="TreeGrafter"/>
</dbReference>
<dbReference type="InterPro" id="IPR026082">
    <property type="entry name" value="ABCA"/>
</dbReference>
<dbReference type="GO" id="GO:0016020">
    <property type="term" value="C:membrane"/>
    <property type="evidence" value="ECO:0007669"/>
    <property type="project" value="InterPro"/>
</dbReference>
<dbReference type="EMBL" id="BNCO01000003">
    <property type="protein sequence ID" value="GIL45671.1"/>
    <property type="molecule type" value="Genomic_DNA"/>
</dbReference>
<dbReference type="GO" id="GO:0005524">
    <property type="term" value="F:ATP binding"/>
    <property type="evidence" value="ECO:0007669"/>
    <property type="project" value="UniProtKB-KW"/>
</dbReference>
<dbReference type="InterPro" id="IPR027417">
    <property type="entry name" value="P-loop_NTPase"/>
</dbReference>
<feature type="domain" description="ABC transporter" evidence="7">
    <location>
        <begin position="252"/>
        <end position="515"/>
    </location>
</feature>
<evidence type="ECO:0000313" key="8">
    <source>
        <dbReference type="EMBL" id="GIL45671.1"/>
    </source>
</evidence>
<evidence type="ECO:0000313" key="9">
    <source>
        <dbReference type="Proteomes" id="UP000747399"/>
    </source>
</evidence>
<keyword evidence="4" id="KW-0547">Nucleotide-binding</keyword>
<proteinExistence type="inferred from homology"/>
<gene>
    <name evidence="8" type="ORF">Vafri_2872</name>
</gene>
<evidence type="ECO:0000259" key="7">
    <source>
        <dbReference type="PROSITE" id="PS50893"/>
    </source>
</evidence>
<evidence type="ECO:0000256" key="4">
    <source>
        <dbReference type="ARBA" id="ARBA00022741"/>
    </source>
</evidence>
<organism evidence="8 9">
    <name type="scientific">Volvox africanus</name>
    <dbReference type="NCBI Taxonomy" id="51714"/>
    <lineage>
        <taxon>Eukaryota</taxon>
        <taxon>Viridiplantae</taxon>
        <taxon>Chlorophyta</taxon>
        <taxon>core chlorophytes</taxon>
        <taxon>Chlorophyceae</taxon>
        <taxon>CS clade</taxon>
        <taxon>Chlamydomonadales</taxon>
        <taxon>Volvocaceae</taxon>
        <taxon>Volvox</taxon>
    </lineage>
</organism>
<dbReference type="GO" id="GO:0016887">
    <property type="term" value="F:ATP hydrolysis activity"/>
    <property type="evidence" value="ECO:0007669"/>
    <property type="project" value="InterPro"/>
</dbReference>
<keyword evidence="2" id="KW-0813">Transport</keyword>
<comment type="caution">
    <text evidence="8">The sequence shown here is derived from an EMBL/GenBank/DDBJ whole genome shotgun (WGS) entry which is preliminary data.</text>
</comment>
<dbReference type="Pfam" id="PF00005">
    <property type="entry name" value="ABC_tran"/>
    <property type="match status" value="1"/>
</dbReference>
<dbReference type="PANTHER" id="PTHR19229:SF36">
    <property type="entry name" value="ATP-BINDING CASSETTE SUB-FAMILY A MEMBER 2"/>
    <property type="match status" value="1"/>
</dbReference>
<evidence type="ECO:0000256" key="3">
    <source>
        <dbReference type="ARBA" id="ARBA00022737"/>
    </source>
</evidence>
<protein>
    <recommendedName>
        <fullName evidence="7">ABC transporter domain-containing protein</fullName>
    </recommendedName>
</protein>